<dbReference type="PANTHER" id="PTHR36346">
    <property type="entry name" value="EXPRESSED PROTEIN"/>
    <property type="match status" value="1"/>
</dbReference>
<dbReference type="FunCoup" id="A0A059BCU7">
    <property type="interactions" value="23"/>
</dbReference>
<dbReference type="EMBL" id="KK198759">
    <property type="protein sequence ID" value="KCW63869.1"/>
    <property type="molecule type" value="Genomic_DNA"/>
</dbReference>
<evidence type="ECO:0000256" key="1">
    <source>
        <dbReference type="SAM" id="MobiDB-lite"/>
    </source>
</evidence>
<dbReference type="Gramene" id="KCW63869">
    <property type="protein sequence ID" value="KCW63869"/>
    <property type="gene ID" value="EUGRSUZ_G01538"/>
</dbReference>
<dbReference type="AlphaFoldDB" id="A0A059BCU7"/>
<feature type="compositionally biased region" description="Basic and acidic residues" evidence="1">
    <location>
        <begin position="29"/>
        <end position="54"/>
    </location>
</feature>
<evidence type="ECO:0000313" key="2">
    <source>
        <dbReference type="EMBL" id="KCW63869.1"/>
    </source>
</evidence>
<protein>
    <submittedName>
        <fullName evidence="2">Uncharacterized protein</fullName>
    </submittedName>
</protein>
<feature type="region of interest" description="Disordered" evidence="1">
    <location>
        <begin position="26"/>
        <end position="54"/>
    </location>
</feature>
<accession>A0A059BCU7</accession>
<name>A0A059BCU7_EUCGR</name>
<sequence>MSALVGIWESELAKLGEKVAIKKLLRSKSKSDQEREESVEADPKKLSMAKKGERRREVPVESTISEATMCLLVDRFVPC</sequence>
<organism evidence="2">
    <name type="scientific">Eucalyptus grandis</name>
    <name type="common">Flooded gum</name>
    <dbReference type="NCBI Taxonomy" id="71139"/>
    <lineage>
        <taxon>Eukaryota</taxon>
        <taxon>Viridiplantae</taxon>
        <taxon>Streptophyta</taxon>
        <taxon>Embryophyta</taxon>
        <taxon>Tracheophyta</taxon>
        <taxon>Spermatophyta</taxon>
        <taxon>Magnoliopsida</taxon>
        <taxon>eudicotyledons</taxon>
        <taxon>Gunneridae</taxon>
        <taxon>Pentapetalae</taxon>
        <taxon>rosids</taxon>
        <taxon>malvids</taxon>
        <taxon>Myrtales</taxon>
        <taxon>Myrtaceae</taxon>
        <taxon>Myrtoideae</taxon>
        <taxon>Eucalypteae</taxon>
        <taxon>Eucalyptus</taxon>
    </lineage>
</organism>
<dbReference type="OMA" id="RNPLMQS"/>
<dbReference type="PANTHER" id="PTHR36346:SF2">
    <property type="entry name" value="EXPRESSED PROTEIN"/>
    <property type="match status" value="1"/>
</dbReference>
<gene>
    <name evidence="2" type="ORF">EUGRSUZ_G01538</name>
</gene>
<reference evidence="2" key="1">
    <citation type="submission" date="2013-07" db="EMBL/GenBank/DDBJ databases">
        <title>The genome of Eucalyptus grandis.</title>
        <authorList>
            <person name="Schmutz J."/>
            <person name="Hayes R."/>
            <person name="Myburg A."/>
            <person name="Tuskan G."/>
            <person name="Grattapaglia D."/>
            <person name="Rokhsar D.S."/>
        </authorList>
    </citation>
    <scope>NUCLEOTIDE SEQUENCE</scope>
    <source>
        <tissue evidence="2">Leaf extractions</tissue>
    </source>
</reference>
<proteinExistence type="predicted"/>
<dbReference type="InParanoid" id="A0A059BCU7"/>